<keyword evidence="3 6" id="KW-0812">Transmembrane</keyword>
<dbReference type="InterPro" id="IPR011701">
    <property type="entry name" value="MFS"/>
</dbReference>
<evidence type="ECO:0000256" key="5">
    <source>
        <dbReference type="ARBA" id="ARBA00023136"/>
    </source>
</evidence>
<keyword evidence="4 6" id="KW-1133">Transmembrane helix</keyword>
<gene>
    <name evidence="7" type="ORF">INT43_006870</name>
</gene>
<keyword evidence="2" id="KW-0813">Transport</keyword>
<feature type="transmembrane region" description="Helical" evidence="6">
    <location>
        <begin position="419"/>
        <end position="439"/>
    </location>
</feature>
<evidence type="ECO:0000313" key="8">
    <source>
        <dbReference type="Proteomes" id="UP000654370"/>
    </source>
</evidence>
<accession>A0A8H7PXX5</accession>
<dbReference type="GO" id="GO:0016020">
    <property type="term" value="C:membrane"/>
    <property type="evidence" value="ECO:0007669"/>
    <property type="project" value="UniProtKB-SubCell"/>
</dbReference>
<dbReference type="OrthoDB" id="1935484at2759"/>
<feature type="transmembrane region" description="Helical" evidence="6">
    <location>
        <begin position="353"/>
        <end position="374"/>
    </location>
</feature>
<comment type="subcellular location">
    <subcellularLocation>
        <location evidence="1">Membrane</location>
        <topology evidence="1">Multi-pass membrane protein</topology>
    </subcellularLocation>
</comment>
<dbReference type="EMBL" id="JAEPQZ010000004">
    <property type="protein sequence ID" value="KAG2181945.1"/>
    <property type="molecule type" value="Genomic_DNA"/>
</dbReference>
<dbReference type="PANTHER" id="PTHR43791:SF36">
    <property type="entry name" value="TRANSPORTER, PUTATIVE (AFU_ORTHOLOGUE AFUA_6G08340)-RELATED"/>
    <property type="match status" value="1"/>
</dbReference>
<protein>
    <recommendedName>
        <fullName evidence="9">Major facilitator superfamily (MFS) profile domain-containing protein</fullName>
    </recommendedName>
</protein>
<dbReference type="InterPro" id="IPR036259">
    <property type="entry name" value="MFS_trans_sf"/>
</dbReference>
<feature type="transmembrane region" description="Helical" evidence="6">
    <location>
        <begin position="261"/>
        <end position="282"/>
    </location>
</feature>
<dbReference type="FunFam" id="1.20.1250.20:FF:000018">
    <property type="entry name" value="MFS transporter permease"/>
    <property type="match status" value="1"/>
</dbReference>
<evidence type="ECO:0000256" key="3">
    <source>
        <dbReference type="ARBA" id="ARBA00022692"/>
    </source>
</evidence>
<comment type="caution">
    <text evidence="7">The sequence shown here is derived from an EMBL/GenBank/DDBJ whole genome shotgun (WGS) entry which is preliminary data.</text>
</comment>
<proteinExistence type="predicted"/>
<feature type="transmembrane region" description="Helical" evidence="6">
    <location>
        <begin position="302"/>
        <end position="319"/>
    </location>
</feature>
<dbReference type="Proteomes" id="UP000654370">
    <property type="component" value="Unassembled WGS sequence"/>
</dbReference>
<dbReference type="Pfam" id="PF07690">
    <property type="entry name" value="MFS_1"/>
    <property type="match status" value="1"/>
</dbReference>
<evidence type="ECO:0000313" key="7">
    <source>
        <dbReference type="EMBL" id="KAG2181945.1"/>
    </source>
</evidence>
<feature type="transmembrane region" description="Helical" evidence="6">
    <location>
        <begin position="326"/>
        <end position="347"/>
    </location>
</feature>
<dbReference type="FunFam" id="1.20.1250.20:FF:000013">
    <property type="entry name" value="MFS general substrate transporter"/>
    <property type="match status" value="1"/>
</dbReference>
<dbReference type="SUPFAM" id="SSF103473">
    <property type="entry name" value="MFS general substrate transporter"/>
    <property type="match status" value="1"/>
</dbReference>
<evidence type="ECO:0000256" key="1">
    <source>
        <dbReference type="ARBA" id="ARBA00004141"/>
    </source>
</evidence>
<evidence type="ECO:0000256" key="2">
    <source>
        <dbReference type="ARBA" id="ARBA00022448"/>
    </source>
</evidence>
<reference evidence="7" key="1">
    <citation type="submission" date="2020-12" db="EMBL/GenBank/DDBJ databases">
        <title>Metabolic potential, ecology and presence of endohyphal bacteria is reflected in genomic diversity of Mucoromycotina.</title>
        <authorList>
            <person name="Muszewska A."/>
            <person name="Okrasinska A."/>
            <person name="Steczkiewicz K."/>
            <person name="Drgas O."/>
            <person name="Orlowska M."/>
            <person name="Perlinska-Lenart U."/>
            <person name="Aleksandrzak-Piekarczyk T."/>
            <person name="Szatraj K."/>
            <person name="Zielenkiewicz U."/>
            <person name="Pilsyk S."/>
            <person name="Malc E."/>
            <person name="Mieczkowski P."/>
            <person name="Kruszewska J.S."/>
            <person name="Biernat P."/>
            <person name="Pawlowska J."/>
        </authorList>
    </citation>
    <scope>NUCLEOTIDE SEQUENCE</scope>
    <source>
        <strain evidence="7">WA0000067209</strain>
    </source>
</reference>
<evidence type="ECO:0008006" key="9">
    <source>
        <dbReference type="Google" id="ProtNLM"/>
    </source>
</evidence>
<dbReference type="GO" id="GO:0022857">
    <property type="term" value="F:transmembrane transporter activity"/>
    <property type="evidence" value="ECO:0007669"/>
    <property type="project" value="InterPro"/>
</dbReference>
<name>A0A8H7PXX5_MORIS</name>
<organism evidence="7 8">
    <name type="scientific">Mortierella isabellina</name>
    <name type="common">Filamentous fungus</name>
    <name type="synonym">Umbelopsis isabellina</name>
    <dbReference type="NCBI Taxonomy" id="91625"/>
    <lineage>
        <taxon>Eukaryota</taxon>
        <taxon>Fungi</taxon>
        <taxon>Fungi incertae sedis</taxon>
        <taxon>Mucoromycota</taxon>
        <taxon>Mucoromycotina</taxon>
        <taxon>Umbelopsidomycetes</taxon>
        <taxon>Umbelopsidales</taxon>
        <taxon>Umbelopsidaceae</taxon>
        <taxon>Umbelopsis</taxon>
    </lineage>
</organism>
<keyword evidence="5 6" id="KW-0472">Membrane</keyword>
<keyword evidence="8" id="KW-1185">Reference proteome</keyword>
<feature type="transmembrane region" description="Helical" evidence="6">
    <location>
        <begin position="71"/>
        <end position="92"/>
    </location>
</feature>
<evidence type="ECO:0000256" key="4">
    <source>
        <dbReference type="ARBA" id="ARBA00022989"/>
    </source>
</evidence>
<dbReference type="PANTHER" id="PTHR43791">
    <property type="entry name" value="PERMEASE-RELATED"/>
    <property type="match status" value="1"/>
</dbReference>
<dbReference type="Gene3D" id="1.20.1250.20">
    <property type="entry name" value="MFS general substrate transporter like domains"/>
    <property type="match status" value="2"/>
</dbReference>
<feature type="transmembrane region" description="Helical" evidence="6">
    <location>
        <begin position="187"/>
        <end position="208"/>
    </location>
</feature>
<sequence length="476" mass="52584">MTPDALHDEPSKSEERIEYASFTKAQERALVRKYDLRLLPFLSFMYLFSSLDRSSVGNAVLDNFEQDLGMTGNQLNTAITIFYVGFLTFQIPSNIMLKRYSAKVWLPFLMIVWGTIACCHAAAKNYAQLMVLRVLLGFFESGFFKSYIQATRIAIFWGSTTAAHAFAGVLAFGILQMRGIGGLAGWQWLFLIEGIPTVLVSIVAFFYLPADSSKCSWLTEDEKVLAEERLRLEGSGGHQSLGDLSSSNRQEAFAALKDWKVWLYMIIFFCGSVPNTSISNFLPTIVSGMGYSNKLDANLMSAPPYVCAVAVVILVAHSSDRFSDRAYHAIGGAVVCLVGYILLVSITGNSARYGAVCLSVAGVFVINPIVNAWLTGNIAPGMKKSVATAMAVSANNAAGLVGSNIYLKSDAPNYIRGHTVNLGFTALFIVLVLLLRFLLWRENNSRQKQLSDLEDRKVVEDDTRFGDRRLEFRYAL</sequence>
<dbReference type="AlphaFoldDB" id="A0A8H7PXX5"/>
<feature type="transmembrane region" description="Helical" evidence="6">
    <location>
        <begin position="104"/>
        <end position="123"/>
    </location>
</feature>
<feature type="transmembrane region" description="Helical" evidence="6">
    <location>
        <begin position="155"/>
        <end position="175"/>
    </location>
</feature>
<evidence type="ECO:0000256" key="6">
    <source>
        <dbReference type="SAM" id="Phobius"/>
    </source>
</evidence>